<keyword evidence="1" id="KW-0175">Coiled coil</keyword>
<dbReference type="PANTHER" id="PTHR39082">
    <property type="entry name" value="PHOSPHOLIPASE C-BETA-2-RELATED"/>
    <property type="match status" value="1"/>
</dbReference>
<dbReference type="PANTHER" id="PTHR39082:SF1">
    <property type="entry name" value="SCAVENGER RECEPTOR CLASS A MEMBER 3"/>
    <property type="match status" value="1"/>
</dbReference>
<evidence type="ECO:0000313" key="4">
    <source>
        <dbReference type="EMBL" id="MBF4162841.1"/>
    </source>
</evidence>
<protein>
    <recommendedName>
        <fullName evidence="6">C4-type zinc ribbon domain-containing protein</fullName>
    </recommendedName>
</protein>
<sequence length="234" mass="26038">MQALDSRADQLRHQRRSLPELAEIAALEKSRGELVDQARDAKIVVDDLTVEQEKIDADVEQVKVRRTRDQSRMDAGQITNPKDLQRMQEEMVSLERRISHLEDDELEVMERLEAAQGMLSALNDQVSQTEQQLEGLVATRDQKLGDLDGQLVDVEAQRGPSLEGLPEPLLALYDKLRASKGGIAAAAVRQRRCGGCQLGLDAAEVERIRAAADDDVLRCEECSRIMVRTAESGL</sequence>
<dbReference type="Pfam" id="PF24481">
    <property type="entry name" value="CT398_CC"/>
    <property type="match status" value="1"/>
</dbReference>
<dbReference type="Proteomes" id="UP000656804">
    <property type="component" value="Unassembled WGS sequence"/>
</dbReference>
<dbReference type="InterPro" id="IPR052376">
    <property type="entry name" value="Oxidative_Scav/Glycosyltrans"/>
</dbReference>
<evidence type="ECO:0008006" key="6">
    <source>
        <dbReference type="Google" id="ProtNLM"/>
    </source>
</evidence>
<organism evidence="4 5">
    <name type="scientific">Nocardioides acrostichi</name>
    <dbReference type="NCBI Taxonomy" id="2784339"/>
    <lineage>
        <taxon>Bacteria</taxon>
        <taxon>Bacillati</taxon>
        <taxon>Actinomycetota</taxon>
        <taxon>Actinomycetes</taxon>
        <taxon>Propionibacteriales</taxon>
        <taxon>Nocardioidaceae</taxon>
        <taxon>Nocardioides</taxon>
    </lineage>
</organism>
<dbReference type="Gene3D" id="1.10.287.1490">
    <property type="match status" value="1"/>
</dbReference>
<keyword evidence="5" id="KW-1185">Reference proteome</keyword>
<feature type="domain" description="CT398-like coiled coil hairpin" evidence="3">
    <location>
        <begin position="1"/>
        <end position="181"/>
    </location>
</feature>
<proteinExistence type="predicted"/>
<evidence type="ECO:0000259" key="2">
    <source>
        <dbReference type="Pfam" id="PF02591"/>
    </source>
</evidence>
<evidence type="ECO:0000256" key="1">
    <source>
        <dbReference type="SAM" id="Coils"/>
    </source>
</evidence>
<comment type="caution">
    <text evidence="4">The sequence shown here is derived from an EMBL/GenBank/DDBJ whole genome shotgun (WGS) entry which is preliminary data.</text>
</comment>
<evidence type="ECO:0000313" key="5">
    <source>
        <dbReference type="Proteomes" id="UP000656804"/>
    </source>
</evidence>
<dbReference type="InterPro" id="IPR003743">
    <property type="entry name" value="Zf-RING_7"/>
</dbReference>
<accession>A0A930V2T1</accession>
<dbReference type="AlphaFoldDB" id="A0A930V2T1"/>
<dbReference type="InterPro" id="IPR056003">
    <property type="entry name" value="CT398_CC_hairpin"/>
</dbReference>
<dbReference type="Pfam" id="PF02591">
    <property type="entry name" value="Zn_ribbon_9"/>
    <property type="match status" value="1"/>
</dbReference>
<reference evidence="4" key="1">
    <citation type="submission" date="2020-11" db="EMBL/GenBank/DDBJ databases">
        <title>Nocardioides sp. CBS4Y-1, whole genome shotgun sequence.</title>
        <authorList>
            <person name="Tuo L."/>
        </authorList>
    </citation>
    <scope>NUCLEOTIDE SEQUENCE</scope>
    <source>
        <strain evidence="4">CBS4Y-1</strain>
    </source>
</reference>
<name>A0A930V2T1_9ACTN</name>
<evidence type="ECO:0000259" key="3">
    <source>
        <dbReference type="Pfam" id="PF24481"/>
    </source>
</evidence>
<gene>
    <name evidence="4" type="ORF">ISG29_14180</name>
</gene>
<dbReference type="EMBL" id="JADIVZ010000007">
    <property type="protein sequence ID" value="MBF4162841.1"/>
    <property type="molecule type" value="Genomic_DNA"/>
</dbReference>
<feature type="domain" description="C4-type zinc ribbon" evidence="2">
    <location>
        <begin position="192"/>
        <end position="226"/>
    </location>
</feature>
<feature type="coiled-coil region" evidence="1">
    <location>
        <begin position="84"/>
        <end position="139"/>
    </location>
</feature>